<dbReference type="InterPro" id="IPR000719">
    <property type="entry name" value="Prot_kinase_dom"/>
</dbReference>
<dbReference type="InterPro" id="IPR011009">
    <property type="entry name" value="Kinase-like_dom_sf"/>
</dbReference>
<name>A0ABW4LDQ7_9MICO</name>
<protein>
    <submittedName>
        <fullName evidence="6">Protein kinase</fullName>
    </submittedName>
</protein>
<dbReference type="SMART" id="SM00065">
    <property type="entry name" value="GAF"/>
    <property type="match status" value="1"/>
</dbReference>
<dbReference type="Gene3D" id="3.30.450.40">
    <property type="match status" value="1"/>
</dbReference>
<sequence length="505" mass="54587">MPLPTPPWTTRGARAGAHRVTTAPPRNPVAVRQEPLQKPRGTSARSGDDSLLLEGALLGGRYRLGARIGSGGMATVHAARDLLLGRDVAIKLFRTRAAEAEALRLQEAEARVVAALNHYALTTLFDAGVETPEGEAPQIYLVMELVRGRDLRTRLAGGAVLTATEVAWLGFDLAEALHYVHRSGFIHRDLKPANVLLSDLHGAKPITGKLADFGIAALVGERDTSEYTVGSAAYLSPEQVEGLDATPASDVYSLGLVLLEALTGRVEYPGSIEASAFARLERDPRIPDDLPTGLADTLRRMTAFEPAHRPSPHEVAVRLQQQLVVEGVDAQDVDAGLLDADESSRLAVLRSYDLLDSPPDEVFDTITRLASRMLGVPIALVTLIDLDRVWFMSSHGWAERQVDRSTAFCSTTRTGDGAWSIPDALVDPRTRGNALVVGGPEVRSYAAAPLVGDDGHHLGALCVFDRRPREFTEAEMASLVDLAALVMHEIELRRAARRALFTDRV</sequence>
<dbReference type="PANTHER" id="PTHR43102">
    <property type="entry name" value="SLR1143 PROTEIN"/>
    <property type="match status" value="1"/>
</dbReference>
<dbReference type="SMART" id="SM00220">
    <property type="entry name" value="S_TKc"/>
    <property type="match status" value="1"/>
</dbReference>
<dbReference type="EMBL" id="JBHUEA010000008">
    <property type="protein sequence ID" value="MFD1721237.1"/>
    <property type="molecule type" value="Genomic_DNA"/>
</dbReference>
<gene>
    <name evidence="6" type="ORF">ACFSBI_06705</name>
</gene>
<comment type="caution">
    <text evidence="6">The sequence shown here is derived from an EMBL/GenBank/DDBJ whole genome shotgun (WGS) entry which is preliminary data.</text>
</comment>
<evidence type="ECO:0000256" key="2">
    <source>
        <dbReference type="ARBA" id="ARBA00022840"/>
    </source>
</evidence>
<dbReference type="PROSITE" id="PS50011">
    <property type="entry name" value="PROTEIN_KINASE_DOM"/>
    <property type="match status" value="1"/>
</dbReference>
<dbReference type="CDD" id="cd14014">
    <property type="entry name" value="STKc_PknB_like"/>
    <property type="match status" value="1"/>
</dbReference>
<accession>A0ABW4LDQ7</accession>
<dbReference type="PROSITE" id="PS00107">
    <property type="entry name" value="PROTEIN_KINASE_ATP"/>
    <property type="match status" value="1"/>
</dbReference>
<keyword evidence="2 3" id="KW-0067">ATP-binding</keyword>
<dbReference type="RefSeq" id="WP_377933293.1">
    <property type="nucleotide sequence ID" value="NZ_JBHUEA010000008.1"/>
</dbReference>
<dbReference type="InterPro" id="IPR029016">
    <property type="entry name" value="GAF-like_dom_sf"/>
</dbReference>
<dbReference type="Gene3D" id="3.30.200.20">
    <property type="entry name" value="Phosphorylase Kinase, domain 1"/>
    <property type="match status" value="1"/>
</dbReference>
<feature type="domain" description="Protein kinase" evidence="5">
    <location>
        <begin position="62"/>
        <end position="324"/>
    </location>
</feature>
<dbReference type="GO" id="GO:0016301">
    <property type="term" value="F:kinase activity"/>
    <property type="evidence" value="ECO:0007669"/>
    <property type="project" value="UniProtKB-KW"/>
</dbReference>
<evidence type="ECO:0000256" key="3">
    <source>
        <dbReference type="PROSITE-ProRule" id="PRU10141"/>
    </source>
</evidence>
<evidence type="ECO:0000313" key="6">
    <source>
        <dbReference type="EMBL" id="MFD1721237.1"/>
    </source>
</evidence>
<feature type="binding site" evidence="3">
    <location>
        <position position="91"/>
    </location>
    <ligand>
        <name>ATP</name>
        <dbReference type="ChEBI" id="CHEBI:30616"/>
    </ligand>
</feature>
<dbReference type="SUPFAM" id="SSF56112">
    <property type="entry name" value="Protein kinase-like (PK-like)"/>
    <property type="match status" value="1"/>
</dbReference>
<keyword evidence="6" id="KW-0418">Kinase</keyword>
<dbReference type="Pfam" id="PF01590">
    <property type="entry name" value="GAF"/>
    <property type="match status" value="1"/>
</dbReference>
<dbReference type="Pfam" id="PF00069">
    <property type="entry name" value="Pkinase"/>
    <property type="match status" value="1"/>
</dbReference>
<keyword evidence="1 3" id="KW-0547">Nucleotide-binding</keyword>
<evidence type="ECO:0000313" key="7">
    <source>
        <dbReference type="Proteomes" id="UP001597347"/>
    </source>
</evidence>
<reference evidence="7" key="1">
    <citation type="journal article" date="2019" name="Int. J. Syst. Evol. Microbiol.">
        <title>The Global Catalogue of Microorganisms (GCM) 10K type strain sequencing project: providing services to taxonomists for standard genome sequencing and annotation.</title>
        <authorList>
            <consortium name="The Broad Institute Genomics Platform"/>
            <consortium name="The Broad Institute Genome Sequencing Center for Infectious Disease"/>
            <person name="Wu L."/>
            <person name="Ma J."/>
        </authorList>
    </citation>
    <scope>NUCLEOTIDE SEQUENCE [LARGE SCALE GENOMIC DNA]</scope>
    <source>
        <strain evidence="7">CGMCC 1.12471</strain>
    </source>
</reference>
<dbReference type="PROSITE" id="PS00108">
    <property type="entry name" value="PROTEIN_KINASE_ST"/>
    <property type="match status" value="1"/>
</dbReference>
<dbReference type="InterPro" id="IPR008271">
    <property type="entry name" value="Ser/Thr_kinase_AS"/>
</dbReference>
<evidence type="ECO:0000256" key="1">
    <source>
        <dbReference type="ARBA" id="ARBA00022741"/>
    </source>
</evidence>
<dbReference type="InterPro" id="IPR017441">
    <property type="entry name" value="Protein_kinase_ATP_BS"/>
</dbReference>
<evidence type="ECO:0000259" key="5">
    <source>
        <dbReference type="PROSITE" id="PS50011"/>
    </source>
</evidence>
<feature type="region of interest" description="Disordered" evidence="4">
    <location>
        <begin position="1"/>
        <end position="48"/>
    </location>
</feature>
<dbReference type="Gene3D" id="1.10.510.10">
    <property type="entry name" value="Transferase(Phosphotransferase) domain 1"/>
    <property type="match status" value="1"/>
</dbReference>
<evidence type="ECO:0000256" key="4">
    <source>
        <dbReference type="SAM" id="MobiDB-lite"/>
    </source>
</evidence>
<organism evidence="6 7">
    <name type="scientific">Amnibacterium endophyticum</name>
    <dbReference type="NCBI Taxonomy" id="2109337"/>
    <lineage>
        <taxon>Bacteria</taxon>
        <taxon>Bacillati</taxon>
        <taxon>Actinomycetota</taxon>
        <taxon>Actinomycetes</taxon>
        <taxon>Micrococcales</taxon>
        <taxon>Microbacteriaceae</taxon>
        <taxon>Amnibacterium</taxon>
    </lineage>
</organism>
<dbReference type="InterPro" id="IPR003018">
    <property type="entry name" value="GAF"/>
</dbReference>
<keyword evidence="6" id="KW-0808">Transferase</keyword>
<keyword evidence="7" id="KW-1185">Reference proteome</keyword>
<proteinExistence type="predicted"/>
<dbReference type="PANTHER" id="PTHR43102:SF2">
    <property type="entry name" value="GAF DOMAIN-CONTAINING PROTEIN"/>
    <property type="match status" value="1"/>
</dbReference>
<dbReference type="SUPFAM" id="SSF55781">
    <property type="entry name" value="GAF domain-like"/>
    <property type="match status" value="1"/>
</dbReference>
<dbReference type="Proteomes" id="UP001597347">
    <property type="component" value="Unassembled WGS sequence"/>
</dbReference>